<dbReference type="STRING" id="128944.AWM75_04585"/>
<dbReference type="PANTHER" id="PTHR10000:SF53">
    <property type="entry name" value="5-AMINO-6-(5-PHOSPHO-D-RIBITYLAMINO)URACIL PHOSPHATASE YBJI-RELATED"/>
    <property type="match status" value="1"/>
</dbReference>
<dbReference type="SFLD" id="SFLDG01140">
    <property type="entry name" value="C2.B:_Phosphomannomutase_and_P"/>
    <property type="match status" value="1"/>
</dbReference>
<dbReference type="InterPro" id="IPR023214">
    <property type="entry name" value="HAD_sf"/>
</dbReference>
<dbReference type="RefSeq" id="WP_067978828.1">
    <property type="nucleotide sequence ID" value="NZ_CP014163.1"/>
</dbReference>
<organism evidence="1 2">
    <name type="scientific">Aerococcus urinaehominis</name>
    <dbReference type="NCBI Taxonomy" id="128944"/>
    <lineage>
        <taxon>Bacteria</taxon>
        <taxon>Bacillati</taxon>
        <taxon>Bacillota</taxon>
        <taxon>Bacilli</taxon>
        <taxon>Lactobacillales</taxon>
        <taxon>Aerococcaceae</taxon>
        <taxon>Aerococcus</taxon>
    </lineage>
</organism>
<keyword evidence="2" id="KW-1185">Reference proteome</keyword>
<dbReference type="AlphaFoldDB" id="A0A0X8FME6"/>
<dbReference type="InterPro" id="IPR000150">
    <property type="entry name" value="Cof"/>
</dbReference>
<protein>
    <submittedName>
        <fullName evidence="1">Uncharacterized protein</fullName>
    </submittedName>
</protein>
<dbReference type="NCBIfam" id="TIGR01484">
    <property type="entry name" value="HAD-SF-IIB"/>
    <property type="match status" value="1"/>
</dbReference>
<dbReference type="Gene3D" id="3.40.50.1000">
    <property type="entry name" value="HAD superfamily/HAD-like"/>
    <property type="match status" value="1"/>
</dbReference>
<dbReference type="InterPro" id="IPR036412">
    <property type="entry name" value="HAD-like_sf"/>
</dbReference>
<dbReference type="NCBIfam" id="TIGR00099">
    <property type="entry name" value="Cof-subfamily"/>
    <property type="match status" value="1"/>
</dbReference>
<dbReference type="GO" id="GO:0016791">
    <property type="term" value="F:phosphatase activity"/>
    <property type="evidence" value="ECO:0007669"/>
    <property type="project" value="TreeGrafter"/>
</dbReference>
<name>A0A0X8FME6_9LACT</name>
<dbReference type="SFLD" id="SFLDS00003">
    <property type="entry name" value="Haloacid_Dehalogenase"/>
    <property type="match status" value="1"/>
</dbReference>
<dbReference type="Gene3D" id="3.30.1240.10">
    <property type="match status" value="1"/>
</dbReference>
<dbReference type="InterPro" id="IPR006379">
    <property type="entry name" value="HAD-SF_hydro_IIB"/>
</dbReference>
<dbReference type="OrthoDB" id="9814970at2"/>
<gene>
    <name evidence="1" type="ORF">AWM75_04585</name>
</gene>
<dbReference type="Proteomes" id="UP000062260">
    <property type="component" value="Chromosome"/>
</dbReference>
<dbReference type="GO" id="GO:0005829">
    <property type="term" value="C:cytosol"/>
    <property type="evidence" value="ECO:0007669"/>
    <property type="project" value="TreeGrafter"/>
</dbReference>
<dbReference type="GO" id="GO:0000287">
    <property type="term" value="F:magnesium ion binding"/>
    <property type="evidence" value="ECO:0007669"/>
    <property type="project" value="TreeGrafter"/>
</dbReference>
<dbReference type="PANTHER" id="PTHR10000">
    <property type="entry name" value="PHOSPHOSERINE PHOSPHATASE"/>
    <property type="match status" value="1"/>
</dbReference>
<dbReference type="KEGG" id="auh:AWM75_04585"/>
<sequence>MTIKLIAIDMDETLLRTDKTYDQNRFEKIFMQLREQGIIFLIASGNSYHQLRTNFSDEVRPQLYFAGDNGSFMVKDDKVLQTIGITENIYRDTIAFIQQHSQASIYVSTGMASYMLAGDPHFETALKYNGILYPVQSFDDIPSGQDAYKVAMINDASLADNKKLTHAIQKQFPNILSVTSGNIFIDNIHKDSGKGQAVSYLQNKYNIQPSETMVFGDSMNDHSMMLAAKYAIAMSNADPDLVASSSYQIASNNDQAVLTTLEALLAEKLEAYLEDKQLS</sequence>
<accession>A0A0X8FME6</accession>
<reference evidence="1 2" key="1">
    <citation type="journal article" date="2016" name="Genome Announc.">
        <title>Complete Genome Sequences of Aerococcus christensenii CCUG 28831T, Aerococcus sanguinicola CCUG 43001T, Aerococcus urinae CCUG 36881T, Aerococcus urinaeequi CCUG 28094T, Aerococcus urinaehominis CCUG 42038 BT, and Aerococcus viridans CCUG 4311T.</title>
        <authorList>
            <person name="Carkaci D."/>
            <person name="Dargis R."/>
            <person name="Nielsen X.C."/>
            <person name="Skovgaard O."/>
            <person name="Fuursted K."/>
            <person name="Christensen J.J."/>
        </authorList>
    </citation>
    <scope>NUCLEOTIDE SEQUENCE [LARGE SCALE GENOMIC DNA]</scope>
    <source>
        <strain evidence="1 2">CCUG42038B</strain>
    </source>
</reference>
<evidence type="ECO:0000313" key="1">
    <source>
        <dbReference type="EMBL" id="AMB99322.1"/>
    </source>
</evidence>
<dbReference type="EMBL" id="CP014163">
    <property type="protein sequence ID" value="AMB99322.1"/>
    <property type="molecule type" value="Genomic_DNA"/>
</dbReference>
<evidence type="ECO:0000313" key="2">
    <source>
        <dbReference type="Proteomes" id="UP000062260"/>
    </source>
</evidence>
<reference evidence="2" key="2">
    <citation type="submission" date="2016-01" db="EMBL/GenBank/DDBJ databases">
        <title>Six Aerococcus type strain genome sequencing and assembly using PacBio and Illumina Hiseq.</title>
        <authorList>
            <person name="Carkaci D."/>
            <person name="Dargis R."/>
            <person name="Nielsen X.C."/>
            <person name="Skovgaard O."/>
            <person name="Fuursted K."/>
            <person name="Christensen J.J."/>
        </authorList>
    </citation>
    <scope>NUCLEOTIDE SEQUENCE [LARGE SCALE GENOMIC DNA]</scope>
    <source>
        <strain evidence="2">CCUG42038B</strain>
    </source>
</reference>
<proteinExistence type="predicted"/>
<dbReference type="SUPFAM" id="SSF56784">
    <property type="entry name" value="HAD-like"/>
    <property type="match status" value="1"/>
</dbReference>
<dbReference type="Pfam" id="PF08282">
    <property type="entry name" value="Hydrolase_3"/>
    <property type="match status" value="1"/>
</dbReference>